<feature type="region of interest" description="Disordered" evidence="1">
    <location>
        <begin position="25"/>
        <end position="46"/>
    </location>
</feature>
<dbReference type="RefSeq" id="WP_354220310.1">
    <property type="nucleotide sequence ID" value="NZ_JBEPMX010000008.1"/>
</dbReference>
<gene>
    <name evidence="2" type="ORF">ABID56_001798</name>
</gene>
<dbReference type="Proteomes" id="UP001549167">
    <property type="component" value="Unassembled WGS sequence"/>
</dbReference>
<evidence type="ECO:0000313" key="3">
    <source>
        <dbReference type="Proteomes" id="UP001549167"/>
    </source>
</evidence>
<comment type="caution">
    <text evidence="2">The sequence shown here is derived from an EMBL/GenBank/DDBJ whole genome shotgun (WGS) entry which is preliminary data.</text>
</comment>
<evidence type="ECO:0000313" key="2">
    <source>
        <dbReference type="EMBL" id="MET3683689.1"/>
    </source>
</evidence>
<proteinExistence type="predicted"/>
<keyword evidence="3" id="KW-1185">Reference proteome</keyword>
<sequence>MQQSHGIGYQEYSQKLENRLAVERRREQEYQQSQMMLSEVDRMIHR</sequence>
<reference evidence="2 3" key="1">
    <citation type="submission" date="2024-06" db="EMBL/GenBank/DDBJ databases">
        <title>Genomic Encyclopedia of Type Strains, Phase IV (KMG-IV): sequencing the most valuable type-strain genomes for metagenomic binning, comparative biology and taxonomic classification.</title>
        <authorList>
            <person name="Goeker M."/>
        </authorList>
    </citation>
    <scope>NUCLEOTIDE SEQUENCE [LARGE SCALE GENOMIC DNA]</scope>
    <source>
        <strain evidence="2 3">DSM 23520</strain>
    </source>
</reference>
<dbReference type="Pfam" id="PF26149">
    <property type="entry name" value="YuzK"/>
    <property type="match status" value="1"/>
</dbReference>
<accession>A0ABV2KVR8</accession>
<dbReference type="EMBL" id="JBEPMX010000008">
    <property type="protein sequence ID" value="MET3683689.1"/>
    <property type="molecule type" value="Genomic_DNA"/>
</dbReference>
<protein>
    <submittedName>
        <fullName evidence="2">Uncharacterized protein</fullName>
    </submittedName>
</protein>
<dbReference type="InterPro" id="IPR058676">
    <property type="entry name" value="YuzK"/>
</dbReference>
<name>A0ABV2KVR8_9BACI</name>
<evidence type="ECO:0000256" key="1">
    <source>
        <dbReference type="SAM" id="MobiDB-lite"/>
    </source>
</evidence>
<organism evidence="2 3">
    <name type="scientific">Alkalibacillus flavidus</name>
    <dbReference type="NCBI Taxonomy" id="546021"/>
    <lineage>
        <taxon>Bacteria</taxon>
        <taxon>Bacillati</taxon>
        <taxon>Bacillota</taxon>
        <taxon>Bacilli</taxon>
        <taxon>Bacillales</taxon>
        <taxon>Bacillaceae</taxon>
        <taxon>Alkalibacillus</taxon>
    </lineage>
</organism>